<proteinExistence type="predicted"/>
<evidence type="ECO:0000313" key="1">
    <source>
        <dbReference type="EMBL" id="KAK3725553.1"/>
    </source>
</evidence>
<evidence type="ECO:0000313" key="2">
    <source>
        <dbReference type="Proteomes" id="UP001281147"/>
    </source>
</evidence>
<dbReference type="Proteomes" id="UP001281147">
    <property type="component" value="Unassembled WGS sequence"/>
</dbReference>
<name>A0ACC3NZ79_9PEZI</name>
<protein>
    <submittedName>
        <fullName evidence="1">Uncharacterized protein</fullName>
    </submittedName>
</protein>
<organism evidence="1 2">
    <name type="scientific">Vermiconidia calcicola</name>
    <dbReference type="NCBI Taxonomy" id="1690605"/>
    <lineage>
        <taxon>Eukaryota</taxon>
        <taxon>Fungi</taxon>
        <taxon>Dikarya</taxon>
        <taxon>Ascomycota</taxon>
        <taxon>Pezizomycotina</taxon>
        <taxon>Dothideomycetes</taxon>
        <taxon>Dothideomycetidae</taxon>
        <taxon>Mycosphaerellales</taxon>
        <taxon>Extremaceae</taxon>
        <taxon>Vermiconidia</taxon>
    </lineage>
</organism>
<dbReference type="EMBL" id="JAUTXU010000002">
    <property type="protein sequence ID" value="KAK3725553.1"/>
    <property type="molecule type" value="Genomic_DNA"/>
</dbReference>
<sequence length="1361" mass="144827">MKLESLLTNISGSGHEEDNSVMYGTGSNVDSPSTTSQSTEPQKLATDPEAEKQSYGTPATYAQEQPRDLYTESKQTEPVQSDIAPAAALQTDPVQTEPEQKHQGLFSKIFSHKSKDEKSVEESSQSTTTQVPDRTRDTSSEAVLGTSISRREREGSDSGLSMKSGAYGPYAGGADSSQIGTTQSSTAPVGSSTDRTVPESSSGDDWGRDTIIAGAGAAGVAGGGAVAYDNMTREDEGIRRQDNADDVSQSTYTARSYTLPPGTASEPQGTSRTLDQSQVDRPVTDDSDFARDTSLTGAGTRIGAGPVGASELAAEENKPGDEEVANATYTDRAYPVGGITATTWSQTEDGATQKGAVPYEMPHVPGEFPSSTGEDPHTPGGFPSGQIEDRSIGSTTTRPTVASELLADSDQPTEQRDLGYNSGMATGLGAGVAGATAAGAAGSYSSGPEEYGSRSMEQPTTATSTTNEPTSRSGESDFPIMTPTNSIPHATPAAESESHTGRNAAIAGGTAVGAGGLGYGAYEATRGDEPRESGITDRSMPETTTATTPAYQQDPAQGSNYSYPTRSVPETTSSAYQQEPTRGPDSYPTQSATETTPSAYQPEPTAEPESNTGRNTAIAGGSALGAGALGYGAYEATRDNDTTADRGMPETSRDWPMRDDSIPASTTSPTSQYSTQAPEVPTSHDVPATTTSQYQEDPTAPTAEQSHTGRTAAIAGGSAAGAGALGYGAYQATRGDDYTADRPVEDRSMPQPTTSEAKPAYTNQPLPQSTSQVPQESYTEPPQSTSQVQQDPYTEPESHTGRNAAIAGGSAAGAGALGYGAYEATRGDDYARDRPIEDRSVPQTTTSDTTQVPTTQDRSMPQTTTSDTTQVPTTQSTLEGKPQTQQDPYVEPESHTGRNTAIAGGTAVGAGALGYGAYEATQRDDEAQRQLAQQQQRDEEAKRLEKERERAEKEREHAEKERAKEREKAEKEQKKEQERAEKEKKKAEKEAEKEHEKEVKKKEKEEKEHQKELEKQKKHEQHEAEKRKKEEEKEAKRIEAARIEERKRREEEERLAAAEAEKKRRDEESHYGRDAAIVGGGTAAAGAAGYGAYEATRDDTATAPASRTNESELITTDPSTSDHPGTYSSLRDQHNPAVEGGVVAAGGEDNKYTSAHDRDPSVEPTHASPEHVSSSQAPPTQASYDDTDRNAALAGGAAAGAGAGAYGGYGASKEGYEGPNDNDEPRDIPMEKFRASHGDEQARERLEETHGNRVSADSQGHHHLHKKSAEQSGEAQPKKPSFMHRILHPNSSKKEKEEYEEAQRRHEEEERYRQSGEGMRDTTNSSGYGQQASGMPPTNDDGMITITREGSPPDAPHAVVR</sequence>
<gene>
    <name evidence="1" type="ORF">LTR37_000523</name>
</gene>
<keyword evidence="2" id="KW-1185">Reference proteome</keyword>
<comment type="caution">
    <text evidence="1">The sequence shown here is derived from an EMBL/GenBank/DDBJ whole genome shotgun (WGS) entry which is preliminary data.</text>
</comment>
<accession>A0ACC3NZ79</accession>
<reference evidence="1" key="1">
    <citation type="submission" date="2023-07" db="EMBL/GenBank/DDBJ databases">
        <title>Black Yeasts Isolated from many extreme environments.</title>
        <authorList>
            <person name="Coleine C."/>
            <person name="Stajich J.E."/>
            <person name="Selbmann L."/>
        </authorList>
    </citation>
    <scope>NUCLEOTIDE SEQUENCE</scope>
    <source>
        <strain evidence="1">CCFEE 5714</strain>
    </source>
</reference>